<feature type="domain" description="PRD" evidence="6">
    <location>
        <begin position="285"/>
        <end position="392"/>
    </location>
</feature>
<accession>A0A347WIU6</accession>
<dbReference type="InterPro" id="IPR036634">
    <property type="entry name" value="PRD_sf"/>
</dbReference>
<keyword evidence="1" id="KW-0677">Repeat</keyword>
<dbReference type="Gene3D" id="3.40.930.10">
    <property type="entry name" value="Mannitol-specific EII, Chain A"/>
    <property type="match status" value="1"/>
</dbReference>
<name>A0A347WIU6_9LACT</name>
<proteinExistence type="predicted"/>
<dbReference type="RefSeq" id="WP_118989924.1">
    <property type="nucleotide sequence ID" value="NZ_CP023434.1"/>
</dbReference>
<keyword evidence="4" id="KW-0804">Transcription</keyword>
<dbReference type="GO" id="GO:0006355">
    <property type="term" value="P:regulation of DNA-templated transcription"/>
    <property type="evidence" value="ECO:0007669"/>
    <property type="project" value="InterPro"/>
</dbReference>
<dbReference type="InterPro" id="IPR007737">
    <property type="entry name" value="Mga_HTH"/>
</dbReference>
<dbReference type="InterPro" id="IPR013196">
    <property type="entry name" value="HTH_11"/>
</dbReference>
<dbReference type="SUPFAM" id="SSF63520">
    <property type="entry name" value="PTS-regulatory domain, PRD"/>
    <property type="match status" value="1"/>
</dbReference>
<dbReference type="PANTHER" id="PTHR30185">
    <property type="entry name" value="CRYPTIC BETA-GLUCOSIDE BGL OPERON ANTITERMINATOR"/>
    <property type="match status" value="1"/>
</dbReference>
<evidence type="ECO:0000256" key="2">
    <source>
        <dbReference type="ARBA" id="ARBA00023015"/>
    </source>
</evidence>
<dbReference type="InterPro" id="IPR050661">
    <property type="entry name" value="BglG_antiterminators"/>
</dbReference>
<keyword evidence="2" id="KW-0805">Transcription regulation</keyword>
<evidence type="ECO:0000313" key="8">
    <source>
        <dbReference type="Proteomes" id="UP000263232"/>
    </source>
</evidence>
<dbReference type="EMBL" id="CP023434">
    <property type="protein sequence ID" value="AXY25003.1"/>
    <property type="molecule type" value="Genomic_DNA"/>
</dbReference>
<dbReference type="InterPro" id="IPR011608">
    <property type="entry name" value="PRD"/>
</dbReference>
<dbReference type="KEGG" id="abae:CL176_02605"/>
<evidence type="ECO:0000313" key="7">
    <source>
        <dbReference type="EMBL" id="AXY25003.1"/>
    </source>
</evidence>
<dbReference type="SUPFAM" id="SSF55804">
    <property type="entry name" value="Phoshotransferase/anion transport protein"/>
    <property type="match status" value="1"/>
</dbReference>
<dbReference type="OrthoDB" id="3239954at2"/>
<dbReference type="InterPro" id="IPR036388">
    <property type="entry name" value="WH-like_DNA-bd_sf"/>
</dbReference>
<dbReference type="Pfam" id="PF00359">
    <property type="entry name" value="PTS_EIIA_2"/>
    <property type="match status" value="1"/>
</dbReference>
<evidence type="ECO:0000259" key="5">
    <source>
        <dbReference type="PROSITE" id="PS51094"/>
    </source>
</evidence>
<dbReference type="Gene3D" id="1.10.1790.10">
    <property type="entry name" value="PRD domain"/>
    <property type="match status" value="1"/>
</dbReference>
<keyword evidence="3" id="KW-0010">Activator</keyword>
<evidence type="ECO:0000256" key="4">
    <source>
        <dbReference type="ARBA" id="ARBA00023163"/>
    </source>
</evidence>
<protein>
    <submittedName>
        <fullName evidence="7">Uncharacterized protein</fullName>
    </submittedName>
</protein>
<gene>
    <name evidence="7" type="ORF">CL176_02605</name>
</gene>
<dbReference type="Gene3D" id="1.10.10.10">
    <property type="entry name" value="Winged helix-like DNA-binding domain superfamily/Winged helix DNA-binding domain"/>
    <property type="match status" value="1"/>
</dbReference>
<evidence type="ECO:0000256" key="3">
    <source>
        <dbReference type="ARBA" id="ARBA00023159"/>
    </source>
</evidence>
<dbReference type="PROSITE" id="PS51094">
    <property type="entry name" value="PTS_EIIA_TYPE_2"/>
    <property type="match status" value="1"/>
</dbReference>
<evidence type="ECO:0000256" key="1">
    <source>
        <dbReference type="ARBA" id="ARBA00022737"/>
    </source>
</evidence>
<dbReference type="Pfam" id="PF05043">
    <property type="entry name" value="Mga"/>
    <property type="match status" value="1"/>
</dbReference>
<dbReference type="InterPro" id="IPR016152">
    <property type="entry name" value="PTrfase/Anion_transptr"/>
</dbReference>
<feature type="domain" description="PTS EIIA type-2" evidence="5">
    <location>
        <begin position="495"/>
        <end position="634"/>
    </location>
</feature>
<dbReference type="Proteomes" id="UP000263232">
    <property type="component" value="Chromosome"/>
</dbReference>
<evidence type="ECO:0000259" key="6">
    <source>
        <dbReference type="PROSITE" id="PS51372"/>
    </source>
</evidence>
<dbReference type="InterPro" id="IPR002178">
    <property type="entry name" value="PTS_EIIA_type-2_dom"/>
</dbReference>
<dbReference type="PANTHER" id="PTHR30185:SF18">
    <property type="entry name" value="TRANSCRIPTIONAL REGULATOR MTLR"/>
    <property type="match status" value="1"/>
</dbReference>
<dbReference type="Pfam" id="PF08279">
    <property type="entry name" value="HTH_11"/>
    <property type="match status" value="1"/>
</dbReference>
<dbReference type="PROSITE" id="PS51372">
    <property type="entry name" value="PRD_2"/>
    <property type="match status" value="1"/>
</dbReference>
<keyword evidence="8" id="KW-1185">Reference proteome</keyword>
<organism evidence="7 8">
    <name type="scientific">Suicoccus acidiformans</name>
    <dbReference type="NCBI Taxonomy" id="2036206"/>
    <lineage>
        <taxon>Bacteria</taxon>
        <taxon>Bacillati</taxon>
        <taxon>Bacillota</taxon>
        <taxon>Bacilli</taxon>
        <taxon>Lactobacillales</taxon>
        <taxon>Aerococcaceae</taxon>
        <taxon>Suicoccus</taxon>
    </lineage>
</organism>
<reference evidence="7 8" key="1">
    <citation type="submission" date="2017-09" db="EMBL/GenBank/DDBJ databases">
        <title>Complete genome sequence of Oxytococcus suis strain ZY16052.</title>
        <authorList>
            <person name="Li F."/>
        </authorList>
    </citation>
    <scope>NUCLEOTIDE SEQUENCE [LARGE SCALE GENOMIC DNA]</scope>
    <source>
        <strain evidence="7 8">ZY16052</strain>
    </source>
</reference>
<dbReference type="Pfam" id="PF00874">
    <property type="entry name" value="PRD"/>
    <property type="match status" value="1"/>
</dbReference>
<dbReference type="AlphaFoldDB" id="A0A347WIU6"/>
<sequence length="637" mass="74793">MEAKKRQIEFIKLLIKEQEISRPANYYSKILNVSTKTIYSDIKDITSLLKSWELNISSKRGLGIVLEGKQSEKYKLIQHLGESNDDKYTPINRRLIIVKEVCFSDKKVSIEVLAQSFFVSKTSIYNDIEYLNSINSEKDVNFSIDDKYVYVNGTENNIQVSIKKILYNLIDKSENKEFKDVCLNLFDRKLFYEIWHFYQKNSINIPLVYRNSLILSTLIFYQRYVLGYRVKTTPNEKSVYQTLGLHRTFQYINSINKQLGIQMNKDNFLFLAYQIEAHNISKDILADDRHEKAIQDFLELMEEIEGIDFLENFQLYQSLINHFPAMILRLQMGIRIANPLLSEIKKEYSKLFAVLYYALSNIEDEYQIQLNDDEVSLILIYFQIAIEKYEKNKSILVIYSKDIQNKQLVLNRVRNSIPSKNEIEFIDSQNLNQVRWEKYRLIINTAPNVLDEDIPIEKYIRTSSIINEEDQVNIILKYAAANMLEGTSDYDLLEDYFDEKKIFLRSAIRNKYDALNFLLDELEASGNVNYNYRESIFNREALGSTYIDNQVSMPHGNPSDVYKSSISFITFEKPIRWGSYKVKMVILLSICEGDAKNIKSIIEAIHVIISNQSLLEKLYRVDDECEFIQILSDAWRK</sequence>